<keyword evidence="3" id="KW-0132">Cell division</keyword>
<comment type="subunit">
    <text evidence="2">Interacts with the CDC2 protein kinase to form a serine/threonine kinase holoenzyme complex also known as maturation promoting factor (MPF). The cyclin subunit imparts substrate specificity to the complex.</text>
</comment>
<dbReference type="InterPro" id="IPR039361">
    <property type="entry name" value="Cyclin"/>
</dbReference>
<evidence type="ECO:0000259" key="8">
    <source>
        <dbReference type="SMART" id="SM01332"/>
    </source>
</evidence>
<dbReference type="InterPro" id="IPR006671">
    <property type="entry name" value="Cyclin_N"/>
</dbReference>
<evidence type="ECO:0000256" key="5">
    <source>
        <dbReference type="ARBA" id="ARBA00023306"/>
    </source>
</evidence>
<proteinExistence type="inferred from homology"/>
<dbReference type="GO" id="GO:0051301">
    <property type="term" value="P:cell division"/>
    <property type="evidence" value="ECO:0007669"/>
    <property type="project" value="UniProtKB-KW"/>
</dbReference>
<dbReference type="FunFam" id="1.10.472.10:FF:000040">
    <property type="entry name" value="D6-type cyclin"/>
    <property type="match status" value="1"/>
</dbReference>
<dbReference type="InterPro" id="IPR036915">
    <property type="entry name" value="Cyclin-like_sf"/>
</dbReference>
<evidence type="ECO:0000313" key="9">
    <source>
        <dbReference type="EMBL" id="MBW89140.1"/>
    </source>
</evidence>
<dbReference type="Pfam" id="PF00134">
    <property type="entry name" value="Cyclin_N"/>
    <property type="match status" value="1"/>
</dbReference>
<evidence type="ECO:0000256" key="4">
    <source>
        <dbReference type="ARBA" id="ARBA00023127"/>
    </source>
</evidence>
<dbReference type="PANTHER" id="PTHR10177">
    <property type="entry name" value="CYCLINS"/>
    <property type="match status" value="1"/>
</dbReference>
<dbReference type="EMBL" id="GGEC01008657">
    <property type="protein sequence ID" value="MBW89140.1"/>
    <property type="molecule type" value="Transcribed_RNA"/>
</dbReference>
<dbReference type="Gene3D" id="1.10.472.10">
    <property type="entry name" value="Cyclin-like"/>
    <property type="match status" value="2"/>
</dbReference>
<organism evidence="9">
    <name type="scientific">Rhizophora mucronata</name>
    <name type="common">Asiatic mangrove</name>
    <dbReference type="NCBI Taxonomy" id="61149"/>
    <lineage>
        <taxon>Eukaryota</taxon>
        <taxon>Viridiplantae</taxon>
        <taxon>Streptophyta</taxon>
        <taxon>Embryophyta</taxon>
        <taxon>Tracheophyta</taxon>
        <taxon>Spermatophyta</taxon>
        <taxon>Magnoliopsida</taxon>
        <taxon>eudicotyledons</taxon>
        <taxon>Gunneridae</taxon>
        <taxon>Pentapetalae</taxon>
        <taxon>rosids</taxon>
        <taxon>fabids</taxon>
        <taxon>Malpighiales</taxon>
        <taxon>Rhizophoraceae</taxon>
        <taxon>Rhizophora</taxon>
    </lineage>
</organism>
<dbReference type="CDD" id="cd20544">
    <property type="entry name" value="CYCLIN_AtCycD-like_rpt2"/>
    <property type="match status" value="1"/>
</dbReference>
<protein>
    <recommendedName>
        <fullName evidence="6">B-like cyclin</fullName>
    </recommendedName>
</protein>
<reference evidence="9" key="1">
    <citation type="submission" date="2018-02" db="EMBL/GenBank/DDBJ databases">
        <title>Rhizophora mucronata_Transcriptome.</title>
        <authorList>
            <person name="Meera S.P."/>
            <person name="Sreeshan A."/>
            <person name="Augustine A."/>
        </authorList>
    </citation>
    <scope>NUCLEOTIDE SEQUENCE</scope>
    <source>
        <tissue evidence="9">Leaf</tissue>
    </source>
</reference>
<sequence length="318" mass="35968">MEFDLENPLTNSQELVHLDGVSGLFLAESDHMPSENYSETLKATGLDVSFRQEAISSIWQVSRNSDPFFSYLAVNYLDRFLSSQVITHPKPWFISLLAISCVSLAAKMKDTEFSVSNIQGGGIFIFDTQTIHRMEVLVLGALKWRMRSITPFSFISFFISMFALKQPPLRQALRTRATEIMLKAQKDIKLLQFKPSTIAASALLCVSQELFPLQFSSFRNAISNCPYVNKENMFECCDAMQDIAMEGYESALAFETVASLDTPVNVLDRHFSSTESEEASRTITSSRTSLRAEKDTKRRRMNGYCNNQSVQLSHIQHC</sequence>
<dbReference type="SUPFAM" id="SSF47954">
    <property type="entry name" value="Cyclin-like"/>
    <property type="match status" value="2"/>
</dbReference>
<name>A0A2P2J6N4_RHIMU</name>
<dbReference type="AlphaFoldDB" id="A0A2P2J6N4"/>
<dbReference type="Pfam" id="PF02984">
    <property type="entry name" value="Cyclin_C"/>
    <property type="match status" value="1"/>
</dbReference>
<evidence type="ECO:0000256" key="7">
    <source>
        <dbReference type="SAM" id="MobiDB-lite"/>
    </source>
</evidence>
<comment type="similarity">
    <text evidence="1">Belongs to the cyclin family. Cyclin D subfamily.</text>
</comment>
<feature type="domain" description="Cyclin C-terminal" evidence="8">
    <location>
        <begin position="149"/>
        <end position="286"/>
    </location>
</feature>
<evidence type="ECO:0000256" key="1">
    <source>
        <dbReference type="ARBA" id="ARBA00009065"/>
    </source>
</evidence>
<evidence type="ECO:0000256" key="3">
    <source>
        <dbReference type="ARBA" id="ARBA00022618"/>
    </source>
</evidence>
<keyword evidence="4" id="KW-0195">Cyclin</keyword>
<dbReference type="SMART" id="SM01332">
    <property type="entry name" value="Cyclin_C"/>
    <property type="match status" value="1"/>
</dbReference>
<evidence type="ECO:0000256" key="2">
    <source>
        <dbReference type="ARBA" id="ARBA00011177"/>
    </source>
</evidence>
<dbReference type="FunFam" id="1.10.472.10:FF:000060">
    <property type="entry name" value="D6-type cyclin"/>
    <property type="match status" value="1"/>
</dbReference>
<dbReference type="InterPro" id="IPR004367">
    <property type="entry name" value="Cyclin_C-dom"/>
</dbReference>
<evidence type="ECO:0000256" key="6">
    <source>
        <dbReference type="ARBA" id="ARBA00032263"/>
    </source>
</evidence>
<keyword evidence="5" id="KW-0131">Cell cycle</keyword>
<accession>A0A2P2J6N4</accession>
<feature type="region of interest" description="Disordered" evidence="7">
    <location>
        <begin position="277"/>
        <end position="298"/>
    </location>
</feature>